<dbReference type="Pfam" id="PF23140">
    <property type="entry name" value="Gp80"/>
    <property type="match status" value="1"/>
</dbReference>
<evidence type="ECO:0000313" key="1">
    <source>
        <dbReference type="EMBL" id="TQN26082.1"/>
    </source>
</evidence>
<dbReference type="Proteomes" id="UP000317422">
    <property type="component" value="Unassembled WGS sequence"/>
</dbReference>
<reference evidence="1 2" key="1">
    <citation type="submission" date="2019-06" db="EMBL/GenBank/DDBJ databases">
        <title>Sequencing the genomes of 1000 actinobacteria strains.</title>
        <authorList>
            <person name="Klenk H.-P."/>
        </authorList>
    </citation>
    <scope>NUCLEOTIDE SEQUENCE [LARGE SCALE GENOMIC DNA]</scope>
    <source>
        <strain evidence="1 2">DSM 45015</strain>
    </source>
</reference>
<dbReference type="InterPro" id="IPR056908">
    <property type="entry name" value="Gp80-like"/>
</dbReference>
<name>A0A543N2P2_9ACTN</name>
<keyword evidence="2" id="KW-1185">Reference proteome</keyword>
<dbReference type="AlphaFoldDB" id="A0A543N2P2"/>
<protein>
    <submittedName>
        <fullName evidence="1">Uncharacterized protein</fullName>
    </submittedName>
</protein>
<accession>A0A543N2P2</accession>
<comment type="caution">
    <text evidence="1">The sequence shown here is derived from an EMBL/GenBank/DDBJ whole genome shotgun (WGS) entry which is preliminary data.</text>
</comment>
<proteinExistence type="predicted"/>
<sequence length="117" mass="11702">MALQNVLFGTMLDAGASEIATASMHTAAPGSDGSSEVSGGSYSRQSVSWKTASDGSIATSGEIQFAIPGGNTVTHLGLWSGDATPVWLGGLALSTQESYGASGTYTVTSLVLDLANA</sequence>
<organism evidence="1 2">
    <name type="scientific">Haloactinospora alba</name>
    <dbReference type="NCBI Taxonomy" id="405555"/>
    <lineage>
        <taxon>Bacteria</taxon>
        <taxon>Bacillati</taxon>
        <taxon>Actinomycetota</taxon>
        <taxon>Actinomycetes</taxon>
        <taxon>Streptosporangiales</taxon>
        <taxon>Nocardiopsidaceae</taxon>
        <taxon>Haloactinospora</taxon>
    </lineage>
</organism>
<evidence type="ECO:0000313" key="2">
    <source>
        <dbReference type="Proteomes" id="UP000317422"/>
    </source>
</evidence>
<dbReference type="EMBL" id="VFQC01000004">
    <property type="protein sequence ID" value="TQN26082.1"/>
    <property type="molecule type" value="Genomic_DNA"/>
</dbReference>
<gene>
    <name evidence="1" type="ORF">FHX37_4620</name>
</gene>